<evidence type="ECO:0008006" key="4">
    <source>
        <dbReference type="Google" id="ProtNLM"/>
    </source>
</evidence>
<proteinExistence type="predicted"/>
<evidence type="ECO:0000313" key="3">
    <source>
        <dbReference type="Proteomes" id="UP000177039"/>
    </source>
</evidence>
<dbReference type="AlphaFoldDB" id="A0A1F5H3P4"/>
<accession>A0A1F5H3P4</accession>
<keyword evidence="1" id="KW-0472">Membrane</keyword>
<organism evidence="2 3">
    <name type="scientific">Candidatus Curtissbacteria bacterium RIFCSPLOWO2_01_FULL_42_50</name>
    <dbReference type="NCBI Taxonomy" id="1797730"/>
    <lineage>
        <taxon>Bacteria</taxon>
        <taxon>Candidatus Curtissiibacteriota</taxon>
    </lineage>
</organism>
<keyword evidence="1" id="KW-1133">Transmembrane helix</keyword>
<dbReference type="InterPro" id="IPR027981">
    <property type="entry name" value="DUF4446"/>
</dbReference>
<evidence type="ECO:0000256" key="1">
    <source>
        <dbReference type="SAM" id="Phobius"/>
    </source>
</evidence>
<protein>
    <recommendedName>
        <fullName evidence="4">DUF4446 domain-containing protein</fullName>
    </recommendedName>
</protein>
<dbReference type="Pfam" id="PF14584">
    <property type="entry name" value="DUF4446"/>
    <property type="match status" value="1"/>
</dbReference>
<reference evidence="2 3" key="1">
    <citation type="journal article" date="2016" name="Nat. Commun.">
        <title>Thousands of microbial genomes shed light on interconnected biogeochemical processes in an aquifer system.</title>
        <authorList>
            <person name="Anantharaman K."/>
            <person name="Brown C.T."/>
            <person name="Hug L.A."/>
            <person name="Sharon I."/>
            <person name="Castelle C.J."/>
            <person name="Probst A.J."/>
            <person name="Thomas B.C."/>
            <person name="Singh A."/>
            <person name="Wilkins M.J."/>
            <person name="Karaoz U."/>
            <person name="Brodie E.L."/>
            <person name="Williams K.H."/>
            <person name="Hubbard S.S."/>
            <person name="Banfield J.F."/>
        </authorList>
    </citation>
    <scope>NUCLEOTIDE SEQUENCE [LARGE SCALE GENOMIC DNA]</scope>
</reference>
<dbReference type="EMBL" id="MFBT01000031">
    <property type="protein sequence ID" value="OGD98790.1"/>
    <property type="molecule type" value="Genomic_DNA"/>
</dbReference>
<name>A0A1F5H3P4_9BACT</name>
<comment type="caution">
    <text evidence="2">The sequence shown here is derived from an EMBL/GenBank/DDBJ whole genome shotgun (WGS) entry which is preliminary data.</text>
</comment>
<sequence>MEAKTAGYVLIGLVFWLALLSFHLVRTLKHYQKLTRGSAGQSLNQILDQIITKQDLEAKQISQIQAAIEKQKDVQKSNFQRFSFMRYNPFEDTGGDQSFALAILDGKNNGIVISSLHSRNGTRVYAKEVTAAGPTTHQFSKEEKEVVEKAARHV</sequence>
<evidence type="ECO:0000313" key="2">
    <source>
        <dbReference type="EMBL" id="OGD98790.1"/>
    </source>
</evidence>
<feature type="transmembrane region" description="Helical" evidence="1">
    <location>
        <begin position="6"/>
        <end position="25"/>
    </location>
</feature>
<keyword evidence="1" id="KW-0812">Transmembrane</keyword>
<dbReference type="Proteomes" id="UP000177039">
    <property type="component" value="Unassembled WGS sequence"/>
</dbReference>
<gene>
    <name evidence="2" type="ORF">A3B54_03835</name>
</gene>